<reference evidence="9" key="1">
    <citation type="submission" date="2022-07" db="EMBL/GenBank/DDBJ databases">
        <title>Enhanced cultured diversity of the mouse gut microbiota enables custom-made synthetic communities.</title>
        <authorList>
            <person name="Afrizal A."/>
        </authorList>
    </citation>
    <scope>NUCLEOTIDE SEQUENCE</scope>
    <source>
        <strain evidence="9">DSM 28593</strain>
    </source>
</reference>
<evidence type="ECO:0000256" key="2">
    <source>
        <dbReference type="ARBA" id="ARBA00008193"/>
    </source>
</evidence>
<keyword evidence="10" id="KW-1185">Reference proteome</keyword>
<protein>
    <submittedName>
        <fullName evidence="9">Trimeric intracellular cation channel family protein</fullName>
    </submittedName>
</protein>
<dbReference type="InterPro" id="IPR005115">
    <property type="entry name" value="Gly_transporter"/>
</dbReference>
<keyword evidence="4 7" id="KW-0812">Transmembrane</keyword>
<gene>
    <name evidence="9" type="ORF">NSA47_00910</name>
</gene>
<feature type="transmembrane region" description="Helical" evidence="7">
    <location>
        <begin position="6"/>
        <end position="23"/>
    </location>
</feature>
<keyword evidence="5 7" id="KW-1133">Transmembrane helix</keyword>
<feature type="domain" description="Glycine transporter" evidence="8">
    <location>
        <begin position="92"/>
        <end position="165"/>
    </location>
</feature>
<comment type="similarity">
    <text evidence="2">Belongs to the UPF0126 family.</text>
</comment>
<feature type="transmembrane region" description="Helical" evidence="7">
    <location>
        <begin position="172"/>
        <end position="190"/>
    </location>
</feature>
<evidence type="ECO:0000256" key="1">
    <source>
        <dbReference type="ARBA" id="ARBA00004651"/>
    </source>
</evidence>
<dbReference type="RefSeq" id="WP_257528953.1">
    <property type="nucleotide sequence ID" value="NZ_JANKAS010000001.1"/>
</dbReference>
<proteinExistence type="inferred from homology"/>
<keyword evidence="3" id="KW-1003">Cell membrane</keyword>
<feature type="transmembrane region" description="Helical" evidence="7">
    <location>
        <begin position="59"/>
        <end position="79"/>
    </location>
</feature>
<organism evidence="9 10">
    <name type="scientific">Irregularibacter muris</name>
    <dbReference type="NCBI Taxonomy" id="1796619"/>
    <lineage>
        <taxon>Bacteria</taxon>
        <taxon>Bacillati</taxon>
        <taxon>Bacillota</taxon>
        <taxon>Clostridia</taxon>
        <taxon>Eubacteriales</taxon>
        <taxon>Eubacteriaceae</taxon>
        <taxon>Irregularibacter</taxon>
    </lineage>
</organism>
<dbReference type="Pfam" id="PF03458">
    <property type="entry name" value="Gly_transporter"/>
    <property type="match status" value="2"/>
</dbReference>
<evidence type="ECO:0000259" key="8">
    <source>
        <dbReference type="Pfam" id="PF03458"/>
    </source>
</evidence>
<evidence type="ECO:0000313" key="10">
    <source>
        <dbReference type="Proteomes" id="UP001205748"/>
    </source>
</evidence>
<comment type="subcellular location">
    <subcellularLocation>
        <location evidence="1">Cell membrane</location>
        <topology evidence="1">Multi-pass membrane protein</topology>
    </subcellularLocation>
</comment>
<comment type="caution">
    <text evidence="9">The sequence shown here is derived from an EMBL/GenBank/DDBJ whole genome shotgun (WGS) entry which is preliminary data.</text>
</comment>
<evidence type="ECO:0000256" key="5">
    <source>
        <dbReference type="ARBA" id="ARBA00022989"/>
    </source>
</evidence>
<feature type="transmembrane region" description="Helical" evidence="7">
    <location>
        <begin position="91"/>
        <end position="112"/>
    </location>
</feature>
<dbReference type="Proteomes" id="UP001205748">
    <property type="component" value="Unassembled WGS sequence"/>
</dbReference>
<dbReference type="EMBL" id="JANKAS010000001">
    <property type="protein sequence ID" value="MCR1897550.1"/>
    <property type="molecule type" value="Genomic_DNA"/>
</dbReference>
<keyword evidence="6 7" id="KW-0472">Membrane</keyword>
<evidence type="ECO:0000256" key="3">
    <source>
        <dbReference type="ARBA" id="ARBA00022475"/>
    </source>
</evidence>
<evidence type="ECO:0000256" key="4">
    <source>
        <dbReference type="ARBA" id="ARBA00022692"/>
    </source>
</evidence>
<sequence length="215" mass="23508">MFLLDTFEIAGTVAFAISGALIGIRKELDIFGVIFLAITTAVGGGIFRDVFLGKTPPMAFVKPIYCLISILSALLTFIFHKKILKLKNIILIFDAIGLGAFTVIGSTTAMIGNMDKPFLVICMGLLTGIGGGILRDVFVKDIPLVFQREIYAIASVLGSTSLYYTYNNFKSISSLYMCFIITFAIRMIAVKYNLNLPVLKSGIHLEEHKACETEA</sequence>
<evidence type="ECO:0000256" key="7">
    <source>
        <dbReference type="SAM" id="Phobius"/>
    </source>
</evidence>
<evidence type="ECO:0000313" key="9">
    <source>
        <dbReference type="EMBL" id="MCR1897550.1"/>
    </source>
</evidence>
<dbReference type="PANTHER" id="PTHR30506:SF3">
    <property type="entry name" value="UPF0126 INNER MEMBRANE PROTEIN YADS-RELATED"/>
    <property type="match status" value="1"/>
</dbReference>
<feature type="domain" description="Glycine transporter" evidence="8">
    <location>
        <begin position="7"/>
        <end position="80"/>
    </location>
</feature>
<feature type="transmembrane region" description="Helical" evidence="7">
    <location>
        <begin position="30"/>
        <end position="47"/>
    </location>
</feature>
<accession>A0AAE3HCH4</accession>
<evidence type="ECO:0000256" key="6">
    <source>
        <dbReference type="ARBA" id="ARBA00023136"/>
    </source>
</evidence>
<dbReference type="PANTHER" id="PTHR30506">
    <property type="entry name" value="INNER MEMBRANE PROTEIN"/>
    <property type="match status" value="1"/>
</dbReference>
<feature type="transmembrane region" description="Helical" evidence="7">
    <location>
        <begin position="118"/>
        <end position="138"/>
    </location>
</feature>
<dbReference type="AlphaFoldDB" id="A0AAE3HCH4"/>
<name>A0AAE3HCH4_9FIRM</name>
<dbReference type="GO" id="GO:0005886">
    <property type="term" value="C:plasma membrane"/>
    <property type="evidence" value="ECO:0007669"/>
    <property type="project" value="UniProtKB-SubCell"/>
</dbReference>